<reference evidence="3" key="1">
    <citation type="journal article" date="2015" name="Nature">
        <title>Complex archaea that bridge the gap between prokaryotes and eukaryotes.</title>
        <authorList>
            <person name="Spang A."/>
            <person name="Saw J.H."/>
            <person name="Jorgensen S.L."/>
            <person name="Zaremba-Niedzwiedzka K."/>
            <person name="Martijn J."/>
            <person name="Lind A.E."/>
            <person name="van Eijk R."/>
            <person name="Schleper C."/>
            <person name="Guy L."/>
            <person name="Ettema T.J."/>
        </authorList>
    </citation>
    <scope>NUCLEOTIDE SEQUENCE</scope>
</reference>
<feature type="coiled-coil region" evidence="1">
    <location>
        <begin position="66"/>
        <end position="118"/>
    </location>
</feature>
<gene>
    <name evidence="3" type="ORF">LCGC14_1111050</name>
</gene>
<evidence type="ECO:0000256" key="1">
    <source>
        <dbReference type="SAM" id="Coils"/>
    </source>
</evidence>
<evidence type="ECO:0000256" key="2">
    <source>
        <dbReference type="SAM" id="MobiDB-lite"/>
    </source>
</evidence>
<dbReference type="EMBL" id="LAZR01005073">
    <property type="protein sequence ID" value="KKN03102.1"/>
    <property type="molecule type" value="Genomic_DNA"/>
</dbReference>
<accession>A0A0F9MUM1</accession>
<dbReference type="AlphaFoldDB" id="A0A0F9MUM1"/>
<evidence type="ECO:0008006" key="4">
    <source>
        <dbReference type="Google" id="ProtNLM"/>
    </source>
</evidence>
<proteinExistence type="predicted"/>
<feature type="region of interest" description="Disordered" evidence="2">
    <location>
        <begin position="30"/>
        <end position="49"/>
    </location>
</feature>
<sequence length="135" mass="14931">MTTITFKNQYSNYNSPTVNKAAGSSEVAATNTLPNEKPNGVKGISSTPKDQTFLESAQEALVYQRLGVNKNKIDELKATIEELIKEQQSEGADPSAIADKIEELQKMLEQEYQKGRERTDIKGEHEPGKIISAFV</sequence>
<name>A0A0F9MUM1_9ZZZZ</name>
<organism evidence="3">
    <name type="scientific">marine sediment metagenome</name>
    <dbReference type="NCBI Taxonomy" id="412755"/>
    <lineage>
        <taxon>unclassified sequences</taxon>
        <taxon>metagenomes</taxon>
        <taxon>ecological metagenomes</taxon>
    </lineage>
</organism>
<comment type="caution">
    <text evidence="3">The sequence shown here is derived from an EMBL/GenBank/DDBJ whole genome shotgun (WGS) entry which is preliminary data.</text>
</comment>
<keyword evidence="1" id="KW-0175">Coiled coil</keyword>
<evidence type="ECO:0000313" key="3">
    <source>
        <dbReference type="EMBL" id="KKN03102.1"/>
    </source>
</evidence>
<protein>
    <recommendedName>
        <fullName evidence="4">Orphan protein</fullName>
    </recommendedName>
</protein>